<dbReference type="GO" id="GO:0016887">
    <property type="term" value="F:ATP hydrolysis activity"/>
    <property type="evidence" value="ECO:0007669"/>
    <property type="project" value="InterPro"/>
</dbReference>
<accession>A0A0B8PLS3</accession>
<proteinExistence type="predicted"/>
<protein>
    <submittedName>
        <fullName evidence="2">Phage terminase</fullName>
    </submittedName>
</protein>
<dbReference type="Pfam" id="PF05876">
    <property type="entry name" value="GpA_ATPase"/>
    <property type="match status" value="1"/>
</dbReference>
<dbReference type="Proteomes" id="UP000031670">
    <property type="component" value="Unassembled WGS sequence"/>
</dbReference>
<reference evidence="2 3" key="1">
    <citation type="submission" date="2015-01" db="EMBL/GenBank/DDBJ databases">
        <title>Vibrio sp. C5 JCM 19232 whole genome shotgun sequence.</title>
        <authorList>
            <person name="Sawabe T."/>
            <person name="Meirelles P."/>
            <person name="Feng G."/>
            <person name="Sayaka M."/>
            <person name="Hattori M."/>
            <person name="Ohkuma M."/>
        </authorList>
    </citation>
    <scope>NUCLEOTIDE SEQUENCE [LARGE SCALE GENOMIC DNA]</scope>
    <source>
        <strain evidence="2 3">JCM19232</strain>
    </source>
</reference>
<reference evidence="2 3" key="2">
    <citation type="submission" date="2015-01" db="EMBL/GenBank/DDBJ databases">
        <authorList>
            <consortium name="NBRP consortium"/>
            <person name="Sawabe T."/>
            <person name="Meirelles P."/>
            <person name="Feng G."/>
            <person name="Sayaka M."/>
            <person name="Hattori M."/>
            <person name="Ohkuma M."/>
        </authorList>
    </citation>
    <scope>NUCLEOTIDE SEQUENCE [LARGE SCALE GENOMIC DNA]</scope>
    <source>
        <strain evidence="2 3">JCM19232</strain>
    </source>
</reference>
<sequence length="176" mass="19549">MLKAAIGYAIEHRKQNILLFQPNDTQAKSFMKSHIEPMIRDVPVLKNIAPWIDKKHKDSSLTAKRFSNQRQLFVHGGEAAANYREKSVQVVAYDELAAFTPDVQGEGDPCMLGDRRLQGAAGGGKSIRGSTPKIKHACQIERAAREAEARFYFEVPCPHCGRCRSSNLVGVIVIMV</sequence>
<dbReference type="Gene3D" id="3.40.50.300">
    <property type="entry name" value="P-loop containing nucleotide triphosphate hydrolases"/>
    <property type="match status" value="1"/>
</dbReference>
<dbReference type="EMBL" id="BBSA01000009">
    <property type="protein sequence ID" value="GAM63654.1"/>
    <property type="molecule type" value="Genomic_DNA"/>
</dbReference>
<evidence type="ECO:0000313" key="2">
    <source>
        <dbReference type="EMBL" id="GAM63654.1"/>
    </source>
</evidence>
<dbReference type="InterPro" id="IPR051220">
    <property type="entry name" value="TFA_Chaperone"/>
</dbReference>
<gene>
    <name evidence="2" type="ORF">JCM19232_2634</name>
</gene>
<feature type="domain" description="Phage terminase large subunit GpA ATPase" evidence="1">
    <location>
        <begin position="1"/>
        <end position="164"/>
    </location>
</feature>
<comment type="caution">
    <text evidence="2">The sequence shown here is derived from an EMBL/GenBank/DDBJ whole genome shotgun (WGS) entry which is preliminary data.</text>
</comment>
<dbReference type="PANTHER" id="PTHR34413">
    <property type="entry name" value="PROPHAGE TAIL FIBER ASSEMBLY PROTEIN HOMOLOG TFAE-RELATED-RELATED"/>
    <property type="match status" value="1"/>
</dbReference>
<dbReference type="InterPro" id="IPR027417">
    <property type="entry name" value="P-loop_NTPase"/>
</dbReference>
<dbReference type="InterPro" id="IPR046453">
    <property type="entry name" value="GpA_ATPase"/>
</dbReference>
<dbReference type="PANTHER" id="PTHR34413:SF2">
    <property type="entry name" value="PROPHAGE TAIL FIBER ASSEMBLY PROTEIN HOMOLOG TFAE-RELATED"/>
    <property type="match status" value="1"/>
</dbReference>
<evidence type="ECO:0000313" key="3">
    <source>
        <dbReference type="Proteomes" id="UP000031670"/>
    </source>
</evidence>
<dbReference type="AlphaFoldDB" id="A0A0B8PLS3"/>
<name>A0A0B8PLS3_9VIBR</name>
<organism evidence="2 3">
    <name type="scientific">Vibrio ishigakensis</name>
    <dbReference type="NCBI Taxonomy" id="1481914"/>
    <lineage>
        <taxon>Bacteria</taxon>
        <taxon>Pseudomonadati</taxon>
        <taxon>Pseudomonadota</taxon>
        <taxon>Gammaproteobacteria</taxon>
        <taxon>Vibrionales</taxon>
        <taxon>Vibrionaceae</taxon>
        <taxon>Vibrio</taxon>
    </lineage>
</organism>
<evidence type="ECO:0000259" key="1">
    <source>
        <dbReference type="Pfam" id="PF05876"/>
    </source>
</evidence>